<evidence type="ECO:0000313" key="1">
    <source>
        <dbReference type="EMBL" id="JAH10553.1"/>
    </source>
</evidence>
<sequence length="31" mass="3592">MSSSNLCQEWVCAMNKIPGFILCYINYYKDG</sequence>
<dbReference type="EMBL" id="GBXM01098024">
    <property type="protein sequence ID" value="JAH10553.1"/>
    <property type="molecule type" value="Transcribed_RNA"/>
</dbReference>
<reference evidence="1" key="1">
    <citation type="submission" date="2014-11" db="EMBL/GenBank/DDBJ databases">
        <authorList>
            <person name="Amaro Gonzalez C."/>
        </authorList>
    </citation>
    <scope>NUCLEOTIDE SEQUENCE</scope>
</reference>
<accession>A0A0E9Q353</accession>
<name>A0A0E9Q353_ANGAN</name>
<organism evidence="1">
    <name type="scientific">Anguilla anguilla</name>
    <name type="common">European freshwater eel</name>
    <name type="synonym">Muraena anguilla</name>
    <dbReference type="NCBI Taxonomy" id="7936"/>
    <lineage>
        <taxon>Eukaryota</taxon>
        <taxon>Metazoa</taxon>
        <taxon>Chordata</taxon>
        <taxon>Craniata</taxon>
        <taxon>Vertebrata</taxon>
        <taxon>Euteleostomi</taxon>
        <taxon>Actinopterygii</taxon>
        <taxon>Neopterygii</taxon>
        <taxon>Teleostei</taxon>
        <taxon>Anguilliformes</taxon>
        <taxon>Anguillidae</taxon>
        <taxon>Anguilla</taxon>
    </lineage>
</organism>
<protein>
    <submittedName>
        <fullName evidence="1">Uncharacterized protein</fullName>
    </submittedName>
</protein>
<reference evidence="1" key="2">
    <citation type="journal article" date="2015" name="Fish Shellfish Immunol.">
        <title>Early steps in the European eel (Anguilla anguilla)-Vibrio vulnificus interaction in the gills: Role of the RtxA13 toxin.</title>
        <authorList>
            <person name="Callol A."/>
            <person name="Pajuelo D."/>
            <person name="Ebbesson L."/>
            <person name="Teles M."/>
            <person name="MacKenzie S."/>
            <person name="Amaro C."/>
        </authorList>
    </citation>
    <scope>NUCLEOTIDE SEQUENCE</scope>
</reference>
<proteinExistence type="predicted"/>
<dbReference type="AlphaFoldDB" id="A0A0E9Q353"/>